<reference evidence="2" key="1">
    <citation type="journal article" date="2014" name="Int. J. Syst. Evol. Microbiol.">
        <title>Complete genome sequence of Corynebacterium casei LMG S-19264T (=DSM 44701T), isolated from a smear-ripened cheese.</title>
        <authorList>
            <consortium name="US DOE Joint Genome Institute (JGI-PGF)"/>
            <person name="Walter F."/>
            <person name="Albersmeier A."/>
            <person name="Kalinowski J."/>
            <person name="Ruckert C."/>
        </authorList>
    </citation>
    <scope>NUCLEOTIDE SEQUENCE</scope>
    <source>
        <strain evidence="2">JCM 4815</strain>
    </source>
</reference>
<proteinExistence type="predicted"/>
<name>A0A918PJ69_9ACTN</name>
<dbReference type="Pfam" id="PF13360">
    <property type="entry name" value="PQQ_2"/>
    <property type="match status" value="1"/>
</dbReference>
<dbReference type="InterPro" id="IPR018391">
    <property type="entry name" value="PQQ_b-propeller_rpt"/>
</dbReference>
<keyword evidence="3" id="KW-1185">Reference proteome</keyword>
<dbReference type="EMBL" id="BMVW01000005">
    <property type="protein sequence ID" value="GGZ10834.1"/>
    <property type="molecule type" value="Genomic_DNA"/>
</dbReference>
<dbReference type="PANTHER" id="PTHR34512:SF30">
    <property type="entry name" value="OUTER MEMBRANE PROTEIN ASSEMBLY FACTOR BAMB"/>
    <property type="match status" value="1"/>
</dbReference>
<evidence type="ECO:0000259" key="1">
    <source>
        <dbReference type="Pfam" id="PF13360"/>
    </source>
</evidence>
<dbReference type="Gene3D" id="2.130.10.10">
    <property type="entry name" value="YVTN repeat-like/Quinoprotein amine dehydrogenase"/>
    <property type="match status" value="1"/>
</dbReference>
<gene>
    <name evidence="2" type="ORF">GCM10010365_32700</name>
</gene>
<sequence length="398" mass="42653">MVIGIVVGSILESGGYLPGDGVRTVWKAPRDQSAAEHGNGSWLTGDTVVRIRYDAVTAYEVDGGKKRWNLAVPGRDEVCAVSRATADGTGVIAHGEEETGCDTVTAVDLATGEERWHRTLKAEPGVLEQEADMVAIAGGTVVTHDTGAVRAFDARTGAPRWQVAAPEDCAPWAVHASEEQAFTVLGCESGLRLTAHRLDDGERTWTSEPGARSDGTFVRLLSADPLLLQVEEDAARGMHAILSYSPEGKVRGRIALERGYGTIQSRDDGDAYVMLDGERLIAWTQQPGGYGTRDKLAAFEVKSGRHLWTAGFEDDDVLAVQARDGSVSAVVDPIGKGNTEEDLHVFDTEDGEETDVRTFRDDMETPDGTTYLTGDGRLVVVDAPGEGGGHTVAVYENW</sequence>
<reference evidence="2" key="2">
    <citation type="submission" date="2020-09" db="EMBL/GenBank/DDBJ databases">
        <authorList>
            <person name="Sun Q."/>
            <person name="Ohkuma M."/>
        </authorList>
    </citation>
    <scope>NUCLEOTIDE SEQUENCE</scope>
    <source>
        <strain evidence="2">JCM 4815</strain>
    </source>
</reference>
<evidence type="ECO:0000313" key="3">
    <source>
        <dbReference type="Proteomes" id="UP000622166"/>
    </source>
</evidence>
<dbReference type="RefSeq" id="WP_189859611.1">
    <property type="nucleotide sequence ID" value="NZ_BMVW01000005.1"/>
</dbReference>
<organism evidence="2 3">
    <name type="scientific">Streptomyces poonensis</name>
    <dbReference type="NCBI Taxonomy" id="68255"/>
    <lineage>
        <taxon>Bacteria</taxon>
        <taxon>Bacillati</taxon>
        <taxon>Actinomycetota</taxon>
        <taxon>Actinomycetes</taxon>
        <taxon>Kitasatosporales</taxon>
        <taxon>Streptomycetaceae</taxon>
        <taxon>Streptomyces</taxon>
    </lineage>
</organism>
<dbReference type="SUPFAM" id="SSF50998">
    <property type="entry name" value="Quinoprotein alcohol dehydrogenase-like"/>
    <property type="match status" value="1"/>
</dbReference>
<comment type="caution">
    <text evidence="2">The sequence shown here is derived from an EMBL/GenBank/DDBJ whole genome shotgun (WGS) entry which is preliminary data.</text>
</comment>
<dbReference type="Proteomes" id="UP000622166">
    <property type="component" value="Unassembled WGS sequence"/>
</dbReference>
<dbReference type="InterPro" id="IPR015943">
    <property type="entry name" value="WD40/YVTN_repeat-like_dom_sf"/>
</dbReference>
<dbReference type="InterPro" id="IPR011047">
    <property type="entry name" value="Quinoprotein_ADH-like_sf"/>
</dbReference>
<dbReference type="InterPro" id="IPR002372">
    <property type="entry name" value="PQQ_rpt_dom"/>
</dbReference>
<accession>A0A918PJ69</accession>
<protein>
    <recommendedName>
        <fullName evidence="1">Pyrrolo-quinoline quinone repeat domain-containing protein</fullName>
    </recommendedName>
</protein>
<feature type="domain" description="Pyrrolo-quinoline quinone repeat" evidence="1">
    <location>
        <begin position="55"/>
        <end position="230"/>
    </location>
</feature>
<dbReference type="PANTHER" id="PTHR34512">
    <property type="entry name" value="CELL SURFACE PROTEIN"/>
    <property type="match status" value="1"/>
</dbReference>
<dbReference type="AlphaFoldDB" id="A0A918PJ69"/>
<dbReference type="SMART" id="SM00564">
    <property type="entry name" value="PQQ"/>
    <property type="match status" value="2"/>
</dbReference>
<evidence type="ECO:0000313" key="2">
    <source>
        <dbReference type="EMBL" id="GGZ10834.1"/>
    </source>
</evidence>